<accession>A0A1M6JWT5</accession>
<dbReference type="STRING" id="1123357.SAMN02745244_02665"/>
<keyword evidence="1" id="KW-0732">Signal</keyword>
<name>A0A1M6JWT5_9ACTN</name>
<reference evidence="2 3" key="1">
    <citation type="submission" date="2016-11" db="EMBL/GenBank/DDBJ databases">
        <authorList>
            <person name="Jaros S."/>
            <person name="Januszkiewicz K."/>
            <person name="Wedrychowicz H."/>
        </authorList>
    </citation>
    <scope>NUCLEOTIDE SEQUENCE [LARGE SCALE GENOMIC DNA]</scope>
    <source>
        <strain evidence="2 3">DSM 12906</strain>
    </source>
</reference>
<proteinExistence type="predicted"/>
<dbReference type="AlphaFoldDB" id="A0A1M6JWT5"/>
<gene>
    <name evidence="2" type="ORF">SAMN02745244_02665</name>
</gene>
<dbReference type="EMBL" id="FQZG01000054">
    <property type="protein sequence ID" value="SHJ51088.1"/>
    <property type="molecule type" value="Genomic_DNA"/>
</dbReference>
<organism evidence="2 3">
    <name type="scientific">Tessaracoccus bendigoensis DSM 12906</name>
    <dbReference type="NCBI Taxonomy" id="1123357"/>
    <lineage>
        <taxon>Bacteria</taxon>
        <taxon>Bacillati</taxon>
        <taxon>Actinomycetota</taxon>
        <taxon>Actinomycetes</taxon>
        <taxon>Propionibacteriales</taxon>
        <taxon>Propionibacteriaceae</taxon>
        <taxon>Tessaracoccus</taxon>
    </lineage>
</organism>
<feature type="chain" id="PRO_5012951860" evidence="1">
    <location>
        <begin position="22"/>
        <end position="66"/>
    </location>
</feature>
<evidence type="ECO:0000313" key="2">
    <source>
        <dbReference type="EMBL" id="SHJ51088.1"/>
    </source>
</evidence>
<protein>
    <submittedName>
        <fullName evidence="2">Uncharacterized protein</fullName>
    </submittedName>
</protein>
<dbReference type="Proteomes" id="UP000184512">
    <property type="component" value="Unassembled WGS sequence"/>
</dbReference>
<evidence type="ECO:0000313" key="3">
    <source>
        <dbReference type="Proteomes" id="UP000184512"/>
    </source>
</evidence>
<keyword evidence="3" id="KW-1185">Reference proteome</keyword>
<sequence length="66" mass="6424">MMVPSVPAAGALPVLPLVAVADVVLTGSCCPQADSVAVKAAAAPNAPANLKRSQRGTGVGFVIEAP</sequence>
<evidence type="ECO:0000256" key="1">
    <source>
        <dbReference type="SAM" id="SignalP"/>
    </source>
</evidence>
<feature type="signal peptide" evidence="1">
    <location>
        <begin position="1"/>
        <end position="21"/>
    </location>
</feature>